<feature type="domain" description="Antitoxin Xre/MbcA/ParS-like middle" evidence="1">
    <location>
        <begin position="138"/>
        <end position="186"/>
    </location>
</feature>
<sequence>MEKKRPEISTLRLTEDAWAEIRNALTLHNRNIPFGDLRGRLSQLKPVIEAIIMLPREPLGALSKHSSHDSLEMILCELIARLPPPAPGRFIDIDLDELPTEDGVGEGMGERVTYEEGLRRLREYSVDVDLETIAGPLAGAAEIERKLGIPLPMLAQWNEQKQVVALKGKEERSLYPLAQFVDGKPIDGIKEVLEFIPHPRTAWMWLIRPKPSIGGIPLDLLRQGKLYDVLAAAERDFG</sequence>
<comment type="caution">
    <text evidence="2">The sequence shown here is derived from an EMBL/GenBank/DDBJ whole genome shotgun (WGS) entry which is preliminary data.</text>
</comment>
<organism evidence="2 3">
    <name type="scientific">Aquamicrobium zhengzhouense</name>
    <dbReference type="NCBI Taxonomy" id="2781738"/>
    <lineage>
        <taxon>Bacteria</taxon>
        <taxon>Pseudomonadati</taxon>
        <taxon>Pseudomonadota</taxon>
        <taxon>Alphaproteobacteria</taxon>
        <taxon>Hyphomicrobiales</taxon>
        <taxon>Phyllobacteriaceae</taxon>
        <taxon>Aquamicrobium</taxon>
    </lineage>
</organism>
<protein>
    <recommendedName>
        <fullName evidence="1">Antitoxin Xre/MbcA/ParS-like middle domain-containing protein</fullName>
    </recommendedName>
</protein>
<name>A0ABS0SGK6_9HYPH</name>
<evidence type="ECO:0000313" key="3">
    <source>
        <dbReference type="Proteomes" id="UP000601789"/>
    </source>
</evidence>
<evidence type="ECO:0000313" key="2">
    <source>
        <dbReference type="EMBL" id="MBI1622438.1"/>
    </source>
</evidence>
<dbReference type="Proteomes" id="UP000601789">
    <property type="component" value="Unassembled WGS sequence"/>
</dbReference>
<dbReference type="EMBL" id="JADGMQ010000016">
    <property type="protein sequence ID" value="MBI1622438.1"/>
    <property type="molecule type" value="Genomic_DNA"/>
</dbReference>
<dbReference type="RefSeq" id="WP_198477979.1">
    <property type="nucleotide sequence ID" value="NZ_JADGMQ010000016.1"/>
</dbReference>
<dbReference type="Pfam" id="PF23125">
    <property type="entry name" value="Xre-MbcA-ParS_M"/>
    <property type="match status" value="1"/>
</dbReference>
<keyword evidence="3" id="KW-1185">Reference proteome</keyword>
<accession>A0ABS0SGK6</accession>
<evidence type="ECO:0000259" key="1">
    <source>
        <dbReference type="Pfam" id="PF23125"/>
    </source>
</evidence>
<proteinExistence type="predicted"/>
<reference evidence="2 3" key="1">
    <citation type="submission" date="2020-10" db="EMBL/GenBank/DDBJ databases">
        <title>Aquamicrobium zhengzhouensis sp. nov., a exopolysaccharide producing bacterium isolated from farmland soil.</title>
        <authorList>
            <person name="Wang X."/>
        </authorList>
    </citation>
    <scope>NUCLEOTIDE SEQUENCE [LARGE SCALE GENOMIC DNA]</scope>
    <source>
        <strain evidence="3">cd-1</strain>
    </source>
</reference>
<gene>
    <name evidence="2" type="ORF">IOD40_17395</name>
</gene>
<dbReference type="InterPro" id="IPR056312">
    <property type="entry name" value="Xre-MbcA-ParS_M"/>
</dbReference>